<dbReference type="Pfam" id="PF13279">
    <property type="entry name" value="4HBT_2"/>
    <property type="match status" value="1"/>
</dbReference>
<dbReference type="RefSeq" id="WP_352561653.1">
    <property type="nucleotide sequence ID" value="NZ_JAMYQB010000028.1"/>
</dbReference>
<name>A0ABV1Z6T8_9HYPH</name>
<protein>
    <submittedName>
        <fullName evidence="1">Thioesterase family protein</fullName>
    </submittedName>
</protein>
<dbReference type="EMBL" id="JAMYQB010000028">
    <property type="protein sequence ID" value="MER9407643.1"/>
    <property type="molecule type" value="Genomic_DNA"/>
</dbReference>
<evidence type="ECO:0000313" key="1">
    <source>
        <dbReference type="EMBL" id="MER9407643.1"/>
    </source>
</evidence>
<accession>A0ABV1Z6T8</accession>
<dbReference type="InterPro" id="IPR029069">
    <property type="entry name" value="HotDog_dom_sf"/>
</dbReference>
<comment type="caution">
    <text evidence="1">The sequence shown here is derived from an EMBL/GenBank/DDBJ whole genome shotgun (WGS) entry which is preliminary data.</text>
</comment>
<dbReference type="Gene3D" id="3.10.129.10">
    <property type="entry name" value="Hotdog Thioesterase"/>
    <property type="match status" value="1"/>
</dbReference>
<dbReference type="Proteomes" id="UP001433071">
    <property type="component" value="Unassembled WGS sequence"/>
</dbReference>
<organism evidence="1 2">
    <name type="scientific">Mesorhizobium caraganae</name>
    <dbReference type="NCBI Taxonomy" id="483206"/>
    <lineage>
        <taxon>Bacteria</taxon>
        <taxon>Pseudomonadati</taxon>
        <taxon>Pseudomonadota</taxon>
        <taxon>Alphaproteobacteria</taxon>
        <taxon>Hyphomicrobiales</taxon>
        <taxon>Phyllobacteriaceae</taxon>
        <taxon>Mesorhizobium</taxon>
    </lineage>
</organism>
<sequence>MAETDAFKRQVNPGPEPMKLLELEVPADWIDYNGHMTEYRYTQCYSDACDVFLHQIGAGAEYVKAGYSYYTVESHVRLLAEAKLGDAIYVTAQVLPSDGKKLHNFMRLYRASDDTLLATYESIMLHVSTKKNRSVSPLPEVMDKLKPIVDAHAVLPVPEASGRSIGQRK</sequence>
<gene>
    <name evidence="1" type="ORF">NKI36_26805</name>
</gene>
<proteinExistence type="predicted"/>
<evidence type="ECO:0000313" key="2">
    <source>
        <dbReference type="Proteomes" id="UP001433071"/>
    </source>
</evidence>
<keyword evidence="2" id="KW-1185">Reference proteome</keyword>
<dbReference type="SUPFAM" id="SSF54637">
    <property type="entry name" value="Thioesterase/thiol ester dehydrase-isomerase"/>
    <property type="match status" value="1"/>
</dbReference>
<reference evidence="1 2" key="1">
    <citation type="journal article" date="2024" name="Proc. Natl. Acad. Sci. U.S.A.">
        <title>The evolutionary genomics of adaptation to stress in wild rhizobium bacteria.</title>
        <authorList>
            <person name="Kehlet-Delgado H."/>
            <person name="Montoya A.P."/>
            <person name="Jensen K.T."/>
            <person name="Wendlandt C.E."/>
            <person name="Dexheimer C."/>
            <person name="Roberts M."/>
            <person name="Torres Martinez L."/>
            <person name="Friesen M.L."/>
            <person name="Griffitts J.S."/>
            <person name="Porter S.S."/>
        </authorList>
    </citation>
    <scope>NUCLEOTIDE SEQUENCE [LARGE SCALE GENOMIC DNA]</scope>
    <source>
        <strain evidence="1 2">M0641</strain>
    </source>
</reference>
<dbReference type="CDD" id="cd00586">
    <property type="entry name" value="4HBT"/>
    <property type="match status" value="1"/>
</dbReference>